<dbReference type="EMBL" id="BLXX01000008">
    <property type="protein sequence ID" value="GFO60317.1"/>
    <property type="molecule type" value="Genomic_DNA"/>
</dbReference>
<name>A0A6V8MK67_9BACT</name>
<evidence type="ECO:0000256" key="1">
    <source>
        <dbReference type="SAM" id="SignalP"/>
    </source>
</evidence>
<dbReference type="InterPro" id="IPR039448">
    <property type="entry name" value="Beta_helix"/>
</dbReference>
<sequence>MRKLIFAALYFLPVLAFSFPTQLANAANANQNVAISTRSEGGISYQVIHYPKGTFFLNKTLSIGSNTIVEGEGSGTKLVPMPKNFGGAQFVSNSDYRNGNSNIKLRNLKIEFSQKLVKGDNPGIVRFQNVNNLSIENITMTGRSDMYFIDLAASCRNVALSGCSISNMGGGCLMLRNQDSAPSKASYAVQISGNSFVSGMGDEPVAVFGWLGDVHGVQVSNNRVDGSHSSFGIAAYGIDKPTDTGTLYDVTISGNTVTGGKFGGIAVKGGASRVTVSKNVVSATTNDGIFLHTGGASLPVASSVTITGNTLTAIGRHGIFATGSDIVVSGNSITNCGQSGVYVGDNVQVVSNTISNAAPGILVEGTVNRVVKSNTLTNAIINVLNNDWAGITDNVVRHVP</sequence>
<feature type="domain" description="Right handed beta helix" evidence="2">
    <location>
        <begin position="250"/>
        <end position="382"/>
    </location>
</feature>
<protein>
    <recommendedName>
        <fullName evidence="2">Right handed beta helix domain-containing protein</fullName>
    </recommendedName>
</protein>
<gene>
    <name evidence="3" type="ORF">GMST_26420</name>
</gene>
<feature type="signal peptide" evidence="1">
    <location>
        <begin position="1"/>
        <end position="26"/>
    </location>
</feature>
<dbReference type="PANTHER" id="PTHR36453:SF1">
    <property type="entry name" value="RIGHT HANDED BETA HELIX DOMAIN-CONTAINING PROTEIN"/>
    <property type="match status" value="1"/>
</dbReference>
<dbReference type="InterPro" id="IPR011050">
    <property type="entry name" value="Pectin_lyase_fold/virulence"/>
</dbReference>
<comment type="caution">
    <text evidence="3">The sequence shown here is derived from an EMBL/GenBank/DDBJ whole genome shotgun (WGS) entry which is preliminary data.</text>
</comment>
<dbReference type="RefSeq" id="WP_183355142.1">
    <property type="nucleotide sequence ID" value="NZ_BLXX01000008.1"/>
</dbReference>
<reference evidence="4" key="1">
    <citation type="submission" date="2020-06" db="EMBL/GenBank/DDBJ databases">
        <title>Draft genomic sequence of Geomonas sp. Red330.</title>
        <authorList>
            <person name="Itoh H."/>
            <person name="Zhenxing X."/>
            <person name="Ushijima N."/>
            <person name="Masuda Y."/>
            <person name="Shiratori Y."/>
            <person name="Senoo K."/>
        </authorList>
    </citation>
    <scope>NUCLEOTIDE SEQUENCE [LARGE SCALE GENOMIC DNA]</scope>
    <source>
        <strain evidence="4">Red330</strain>
    </source>
</reference>
<dbReference type="Pfam" id="PF13229">
    <property type="entry name" value="Beta_helix"/>
    <property type="match status" value="1"/>
</dbReference>
<dbReference type="InterPro" id="IPR006626">
    <property type="entry name" value="PbH1"/>
</dbReference>
<evidence type="ECO:0000313" key="3">
    <source>
        <dbReference type="EMBL" id="GFO60317.1"/>
    </source>
</evidence>
<dbReference type="InterPro" id="IPR012334">
    <property type="entry name" value="Pectin_lyas_fold"/>
</dbReference>
<feature type="chain" id="PRO_5028211718" description="Right handed beta helix domain-containing protein" evidence="1">
    <location>
        <begin position="27"/>
        <end position="400"/>
    </location>
</feature>
<organism evidence="3 4">
    <name type="scientific">Geomonas silvestris</name>
    <dbReference type="NCBI Taxonomy" id="2740184"/>
    <lineage>
        <taxon>Bacteria</taxon>
        <taxon>Pseudomonadati</taxon>
        <taxon>Thermodesulfobacteriota</taxon>
        <taxon>Desulfuromonadia</taxon>
        <taxon>Geobacterales</taxon>
        <taxon>Geobacteraceae</taxon>
        <taxon>Geomonas</taxon>
    </lineage>
</organism>
<dbReference type="SUPFAM" id="SSF51126">
    <property type="entry name" value="Pectin lyase-like"/>
    <property type="match status" value="2"/>
</dbReference>
<dbReference type="SMART" id="SM00710">
    <property type="entry name" value="PbH1"/>
    <property type="match status" value="8"/>
</dbReference>
<dbReference type="Gene3D" id="2.160.20.10">
    <property type="entry name" value="Single-stranded right-handed beta-helix, Pectin lyase-like"/>
    <property type="match status" value="2"/>
</dbReference>
<keyword evidence="4" id="KW-1185">Reference proteome</keyword>
<evidence type="ECO:0000313" key="4">
    <source>
        <dbReference type="Proteomes" id="UP000556026"/>
    </source>
</evidence>
<accession>A0A6V8MK67</accession>
<evidence type="ECO:0000259" key="2">
    <source>
        <dbReference type="Pfam" id="PF13229"/>
    </source>
</evidence>
<keyword evidence="1" id="KW-0732">Signal</keyword>
<dbReference type="PANTHER" id="PTHR36453">
    <property type="entry name" value="SECRETED PROTEIN-RELATED"/>
    <property type="match status" value="1"/>
</dbReference>
<dbReference type="Proteomes" id="UP000556026">
    <property type="component" value="Unassembled WGS sequence"/>
</dbReference>
<dbReference type="AlphaFoldDB" id="A0A6V8MK67"/>
<proteinExistence type="predicted"/>